<sequence>MRTFVSLLLFVFSMPGFAGELVLKLASTPPLPGVVSTRSSEDLALRVLSGHAVAFARTSGRDYQQQARGGILWTQVQEVPLDAESVTLTPTLEEDGSVTVSLDLARKQGTKTQRYTTTLKAQPGEWVQLFGPAESQPRGKTVYGTRSVSDDSLYLRIDH</sequence>
<reference evidence="1 2" key="1">
    <citation type="submission" date="2018-01" db="EMBL/GenBank/DDBJ databases">
        <title>The draft genome sequence of Halioglobus lutimaris HF004.</title>
        <authorList>
            <person name="Du Z.-J."/>
            <person name="Shi M.-J."/>
        </authorList>
    </citation>
    <scope>NUCLEOTIDE SEQUENCE [LARGE SCALE GENOMIC DNA]</scope>
    <source>
        <strain evidence="1 2">HF004</strain>
    </source>
</reference>
<proteinExistence type="predicted"/>
<organism evidence="1 2">
    <name type="scientific">Pseudohalioglobus lutimaris</name>
    <dbReference type="NCBI Taxonomy" id="1737061"/>
    <lineage>
        <taxon>Bacteria</taxon>
        <taxon>Pseudomonadati</taxon>
        <taxon>Pseudomonadota</taxon>
        <taxon>Gammaproteobacteria</taxon>
        <taxon>Cellvibrionales</taxon>
        <taxon>Halieaceae</taxon>
        <taxon>Pseudohalioglobus</taxon>
    </lineage>
</organism>
<dbReference type="OrthoDB" id="7060960at2"/>
<keyword evidence="2" id="KW-1185">Reference proteome</keyword>
<evidence type="ECO:0000313" key="2">
    <source>
        <dbReference type="Proteomes" id="UP000235005"/>
    </source>
</evidence>
<gene>
    <name evidence="1" type="ORF">C0039_00165</name>
</gene>
<dbReference type="EMBL" id="PKUS01000001">
    <property type="protein sequence ID" value="PLW70584.1"/>
    <property type="molecule type" value="Genomic_DNA"/>
</dbReference>
<dbReference type="RefSeq" id="WP_101516905.1">
    <property type="nucleotide sequence ID" value="NZ_PKUS01000001.1"/>
</dbReference>
<protein>
    <submittedName>
        <fullName evidence="1">Uncharacterized protein</fullName>
    </submittedName>
</protein>
<dbReference type="AlphaFoldDB" id="A0A2N5X7X0"/>
<name>A0A2N5X7X0_9GAMM</name>
<accession>A0A2N5X7X0</accession>
<dbReference type="Proteomes" id="UP000235005">
    <property type="component" value="Unassembled WGS sequence"/>
</dbReference>
<evidence type="ECO:0000313" key="1">
    <source>
        <dbReference type="EMBL" id="PLW70584.1"/>
    </source>
</evidence>
<comment type="caution">
    <text evidence="1">The sequence shown here is derived from an EMBL/GenBank/DDBJ whole genome shotgun (WGS) entry which is preliminary data.</text>
</comment>